<name>A0A9X8GV68_9BURK</name>
<evidence type="ECO:0000256" key="1">
    <source>
        <dbReference type="ARBA" id="ARBA00022723"/>
    </source>
</evidence>
<dbReference type="RefSeq" id="WP_119554502.1">
    <property type="nucleotide sequence ID" value="NZ_QXMN01000018.1"/>
</dbReference>
<dbReference type="InterPro" id="IPR036163">
    <property type="entry name" value="HMA_dom_sf"/>
</dbReference>
<dbReference type="Pfam" id="PF00403">
    <property type="entry name" value="HMA"/>
    <property type="match status" value="1"/>
</dbReference>
<reference evidence="3 4" key="1">
    <citation type="submission" date="2018-09" db="EMBL/GenBank/DDBJ databases">
        <title>Acidovorax cavernicola nov. sp. isolated from Gruta de las Maravillas (Aracena, Spain).</title>
        <authorList>
            <person name="Jurado V."/>
            <person name="Gutierrez-Patricio S."/>
            <person name="Gonzalez-Pimentel J.L."/>
            <person name="Miller A.Z."/>
            <person name="Laiz L."/>
            <person name="Saiz-Jimenez C."/>
        </authorList>
    </citation>
    <scope>NUCLEOTIDE SEQUENCE [LARGE SCALE GENOMIC DNA]</scope>
    <source>
        <strain evidence="3 4">1011MAR4D40.2</strain>
    </source>
</reference>
<evidence type="ECO:0000259" key="2">
    <source>
        <dbReference type="PROSITE" id="PS50846"/>
    </source>
</evidence>
<protein>
    <submittedName>
        <fullName evidence="3">Heavy-metal-associated domain-containing protein</fullName>
    </submittedName>
</protein>
<evidence type="ECO:0000313" key="4">
    <source>
        <dbReference type="Proteomes" id="UP000265619"/>
    </source>
</evidence>
<gene>
    <name evidence="3" type="ORF">D3H34_15625</name>
</gene>
<keyword evidence="1" id="KW-0479">Metal-binding</keyword>
<dbReference type="Proteomes" id="UP000265619">
    <property type="component" value="Unassembled WGS sequence"/>
</dbReference>
<dbReference type="Gene3D" id="3.30.70.100">
    <property type="match status" value="1"/>
</dbReference>
<evidence type="ECO:0000313" key="3">
    <source>
        <dbReference type="EMBL" id="RIX78837.1"/>
    </source>
</evidence>
<dbReference type="CDD" id="cd00371">
    <property type="entry name" value="HMA"/>
    <property type="match status" value="1"/>
</dbReference>
<feature type="domain" description="HMA" evidence="2">
    <location>
        <begin position="1"/>
        <end position="63"/>
    </location>
</feature>
<comment type="caution">
    <text evidence="3">The sequence shown here is derived from an EMBL/GenBank/DDBJ whole genome shotgun (WGS) entry which is preliminary data.</text>
</comment>
<organism evidence="3 4">
    <name type="scientific">Acidovorax cavernicola</name>
    <dbReference type="NCBI Taxonomy" id="1675792"/>
    <lineage>
        <taxon>Bacteria</taxon>
        <taxon>Pseudomonadati</taxon>
        <taxon>Pseudomonadota</taxon>
        <taxon>Betaproteobacteria</taxon>
        <taxon>Burkholderiales</taxon>
        <taxon>Comamonadaceae</taxon>
        <taxon>Acidovorax</taxon>
    </lineage>
</organism>
<dbReference type="PROSITE" id="PS01047">
    <property type="entry name" value="HMA_1"/>
    <property type="match status" value="1"/>
</dbReference>
<dbReference type="InterPro" id="IPR006121">
    <property type="entry name" value="HMA_dom"/>
</dbReference>
<sequence length="63" mass="6714">MQEFVIQSMSCGGCASRIAQAVKNLDATAKIEVDLPTKTLRVDSAEDRESVTAALTEAGYPPK</sequence>
<dbReference type="GO" id="GO:0046872">
    <property type="term" value="F:metal ion binding"/>
    <property type="evidence" value="ECO:0007669"/>
    <property type="project" value="UniProtKB-KW"/>
</dbReference>
<dbReference type="SUPFAM" id="SSF55008">
    <property type="entry name" value="HMA, heavy metal-associated domain"/>
    <property type="match status" value="1"/>
</dbReference>
<dbReference type="PROSITE" id="PS50846">
    <property type="entry name" value="HMA_2"/>
    <property type="match status" value="1"/>
</dbReference>
<proteinExistence type="predicted"/>
<dbReference type="OrthoDB" id="9813965at2"/>
<dbReference type="InterPro" id="IPR017969">
    <property type="entry name" value="Heavy-metal-associated_CS"/>
</dbReference>
<dbReference type="AlphaFoldDB" id="A0A9X8GV68"/>
<accession>A0A9X8GV68</accession>
<dbReference type="EMBL" id="QXMN01000018">
    <property type="protein sequence ID" value="RIX78837.1"/>
    <property type="molecule type" value="Genomic_DNA"/>
</dbReference>
<keyword evidence="4" id="KW-1185">Reference proteome</keyword>